<evidence type="ECO:0000313" key="6">
    <source>
        <dbReference type="Proteomes" id="UP000557217"/>
    </source>
</evidence>
<dbReference type="InterPro" id="IPR016161">
    <property type="entry name" value="Ald_DH/histidinol_DH"/>
</dbReference>
<dbReference type="GO" id="GO:0004491">
    <property type="term" value="F:methylmalonate-semialdehyde dehydrogenase (acylating, NAD) activity"/>
    <property type="evidence" value="ECO:0007669"/>
    <property type="project" value="UniProtKB-EC"/>
</dbReference>
<dbReference type="Pfam" id="PF00171">
    <property type="entry name" value="Aldedh"/>
    <property type="match status" value="1"/>
</dbReference>
<comment type="caution">
    <text evidence="5">The sequence shown here is derived from an EMBL/GenBank/DDBJ whole genome shotgun (WGS) entry which is preliminary data.</text>
</comment>
<dbReference type="GO" id="GO:0006210">
    <property type="term" value="P:thymine catabolic process"/>
    <property type="evidence" value="ECO:0007669"/>
    <property type="project" value="TreeGrafter"/>
</dbReference>
<dbReference type="PANTHER" id="PTHR43866">
    <property type="entry name" value="MALONATE-SEMIALDEHYDE DEHYDROGENASE"/>
    <property type="match status" value="1"/>
</dbReference>
<dbReference type="InterPro" id="IPR010061">
    <property type="entry name" value="MeMal-semiAld_DH"/>
</dbReference>
<name>A0A840PQ85_URETH</name>
<evidence type="ECO:0000313" key="5">
    <source>
        <dbReference type="EMBL" id="MBB5147997.1"/>
    </source>
</evidence>
<dbReference type="RefSeq" id="WP_016838796.1">
    <property type="nucleotide sequence ID" value="NZ_JAAXPW010000002.1"/>
</dbReference>
<dbReference type="EC" id="1.2.1.27" evidence="1"/>
<dbReference type="PANTHER" id="PTHR43866:SF4">
    <property type="entry name" value="MALONATE-SEMIALDEHYDE DEHYDROGENASE"/>
    <property type="match status" value="1"/>
</dbReference>
<dbReference type="EMBL" id="JACHGZ010000002">
    <property type="protein sequence ID" value="MBB5147997.1"/>
    <property type="molecule type" value="Genomic_DNA"/>
</dbReference>
<evidence type="ECO:0000256" key="2">
    <source>
        <dbReference type="ARBA" id="ARBA00023002"/>
    </source>
</evidence>
<dbReference type="FunFam" id="3.40.605.10:FF:000003">
    <property type="entry name" value="Methylmalonate-semialdehyde dehydrogenase [acylating]"/>
    <property type="match status" value="1"/>
</dbReference>
<evidence type="ECO:0000256" key="3">
    <source>
        <dbReference type="ARBA" id="ARBA00023027"/>
    </source>
</evidence>
<keyword evidence="2 5" id="KW-0560">Oxidoreductase</keyword>
<evidence type="ECO:0000259" key="4">
    <source>
        <dbReference type="Pfam" id="PF00171"/>
    </source>
</evidence>
<dbReference type="InterPro" id="IPR015590">
    <property type="entry name" value="Aldehyde_DH_dom"/>
</dbReference>
<dbReference type="NCBIfam" id="TIGR01722">
    <property type="entry name" value="MMSDH"/>
    <property type="match status" value="1"/>
</dbReference>
<reference evidence="5 6" key="1">
    <citation type="submission" date="2020-08" db="EMBL/GenBank/DDBJ databases">
        <title>Genomic Encyclopedia of Type Strains, Phase IV (KMG-IV): sequencing the most valuable type-strain genomes for metagenomic binning, comparative biology and taxonomic classification.</title>
        <authorList>
            <person name="Goeker M."/>
        </authorList>
    </citation>
    <scope>NUCLEOTIDE SEQUENCE [LARGE SCALE GENOMIC DNA]</scope>
    <source>
        <strain evidence="5 6">DSM 10633</strain>
    </source>
</reference>
<feature type="domain" description="Aldehyde dehydrogenase" evidence="4">
    <location>
        <begin position="22"/>
        <end position="484"/>
    </location>
</feature>
<keyword evidence="6" id="KW-1185">Reference proteome</keyword>
<organism evidence="5 6">
    <name type="scientific">Ureibacillus thermosphaericus</name>
    <dbReference type="NCBI Taxonomy" id="51173"/>
    <lineage>
        <taxon>Bacteria</taxon>
        <taxon>Bacillati</taxon>
        <taxon>Bacillota</taxon>
        <taxon>Bacilli</taxon>
        <taxon>Bacillales</taxon>
        <taxon>Caryophanaceae</taxon>
        <taxon>Ureibacillus</taxon>
    </lineage>
</organism>
<dbReference type="SUPFAM" id="SSF53720">
    <property type="entry name" value="ALDH-like"/>
    <property type="match status" value="1"/>
</dbReference>
<dbReference type="FunFam" id="3.40.309.10:FF:000002">
    <property type="entry name" value="Methylmalonate-semialdehyde dehydrogenase (Acylating)"/>
    <property type="match status" value="1"/>
</dbReference>
<dbReference type="Gene3D" id="3.40.605.10">
    <property type="entry name" value="Aldehyde Dehydrogenase, Chain A, domain 1"/>
    <property type="match status" value="1"/>
</dbReference>
<dbReference type="InterPro" id="IPR016162">
    <property type="entry name" value="Ald_DH_N"/>
</dbReference>
<evidence type="ECO:0000256" key="1">
    <source>
        <dbReference type="ARBA" id="ARBA00013048"/>
    </source>
</evidence>
<gene>
    <name evidence="5" type="ORF">HNR36_000379</name>
</gene>
<dbReference type="InterPro" id="IPR016163">
    <property type="entry name" value="Ald_DH_C"/>
</dbReference>
<dbReference type="Proteomes" id="UP000557217">
    <property type="component" value="Unassembled WGS sequence"/>
</dbReference>
<keyword evidence="3" id="KW-0520">NAD</keyword>
<sequence>MAVEQKIRELQHFINGSLVPGTSGRFSNVYNPCTGEVIARVPLATREEVRHAIEVAKNAFPKWKAMSGGKRSEIVQRFRQLIAENQEELIEIICEESGKTKEDARGEIQRGLESVDLAINAPHMVKGEYSVNVGGDINAFSRKDPLGVVAAISPFNFPVMVPLAQTSMAVAVGNAVILKPSEKVPISALYISNLWKEAGLPDGVWTVINGDKEAVNELLENDTVQAIHFVGSTPIAEYIYHTGTKYNKRVAALGGGKNFMIVMPDADLEKAANAFIGAAYGAASQRCMALSGVIPVGKETADKLVAILKEKIEKLKVGPYTDDNVDFGPVISKESKETILGYLERSLKEGAKLVTDGRNPEILKTLNGFYLGPTLLDEVTPDMEIFKYEVFGPVRIVVRADSLQEAIDIINSHELGNGVTIFTNNGAAARKFQDEIEVGMVGVNVPIPIPVGYHNFAGWKRSNFGTGVMFGPDQANFYTKRKTISEKWLDVDTESKVTFAFPSNDNTK</sequence>
<proteinExistence type="predicted"/>
<dbReference type="Gene3D" id="3.40.309.10">
    <property type="entry name" value="Aldehyde Dehydrogenase, Chain A, domain 2"/>
    <property type="match status" value="1"/>
</dbReference>
<protein>
    <recommendedName>
        <fullName evidence="1">methylmalonate-semialdehyde dehydrogenase (CoA acylating)</fullName>
        <ecNumber evidence="1">1.2.1.27</ecNumber>
    </recommendedName>
</protein>
<dbReference type="GO" id="GO:0006574">
    <property type="term" value="P:L-valine catabolic process"/>
    <property type="evidence" value="ECO:0007669"/>
    <property type="project" value="TreeGrafter"/>
</dbReference>
<dbReference type="AlphaFoldDB" id="A0A840PQ85"/>
<dbReference type="CDD" id="cd07085">
    <property type="entry name" value="ALDH_F6_MMSDH"/>
    <property type="match status" value="1"/>
</dbReference>
<accession>A0A840PQ85</accession>